<evidence type="ECO:0000313" key="1">
    <source>
        <dbReference type="EMBL" id="KEF40108.1"/>
    </source>
</evidence>
<dbReference type="EMBL" id="JJRY01000001">
    <property type="protein sequence ID" value="KEF40108.1"/>
    <property type="molecule type" value="Genomic_DNA"/>
</dbReference>
<proteinExistence type="predicted"/>
<organism evidence="1 2">
    <name type="scientific">Schinkia azotoformans MEV2011</name>
    <dbReference type="NCBI Taxonomy" id="1348973"/>
    <lineage>
        <taxon>Bacteria</taxon>
        <taxon>Bacillati</taxon>
        <taxon>Bacillota</taxon>
        <taxon>Bacilli</taxon>
        <taxon>Bacillales</taxon>
        <taxon>Bacillaceae</taxon>
        <taxon>Calidifontibacillus/Schinkia group</taxon>
        <taxon>Schinkia</taxon>
    </lineage>
</organism>
<gene>
    <name evidence="1" type="ORF">M670_00123</name>
</gene>
<protein>
    <submittedName>
        <fullName evidence="1">Uncharacterized protein</fullName>
    </submittedName>
</protein>
<name>A0A072NTE9_SCHAZ</name>
<reference evidence="1 2" key="1">
    <citation type="submission" date="2014-04" db="EMBL/GenBank/DDBJ databases">
        <title>Draft genome sequence of Bacillus azotoformans MEV2011, a (co-) denitrifying strain unable to grow in the presence of oxygen.</title>
        <authorList>
            <person name="Nielsen M."/>
            <person name="Schreiber L."/>
            <person name="Finster K."/>
            <person name="Schramm A."/>
        </authorList>
    </citation>
    <scope>NUCLEOTIDE SEQUENCE [LARGE SCALE GENOMIC DNA]</scope>
    <source>
        <strain evidence="1 2">MEV2011</strain>
    </source>
</reference>
<accession>A0A072NTE9</accession>
<evidence type="ECO:0000313" key="2">
    <source>
        <dbReference type="Proteomes" id="UP000027936"/>
    </source>
</evidence>
<comment type="caution">
    <text evidence="1">The sequence shown here is derived from an EMBL/GenBank/DDBJ whole genome shotgun (WGS) entry which is preliminary data.</text>
</comment>
<dbReference type="RefSeq" id="WP_161773153.1">
    <property type="nucleotide sequence ID" value="NZ_JJRY01000001.1"/>
</dbReference>
<dbReference type="AlphaFoldDB" id="A0A072NTE9"/>
<sequence length="56" mass="6358">MLFFIRKSALQKLYDLGYEHGRKAGAREQQKAQISKDKGIVINGHGIFANLKRKGK</sequence>
<dbReference type="Proteomes" id="UP000027936">
    <property type="component" value="Unassembled WGS sequence"/>
</dbReference>
<dbReference type="PATRIC" id="fig|1348973.3.peg.117"/>